<organism evidence="1 2">
    <name type="scientific">Solanum tuberosum</name>
    <name type="common">Potato</name>
    <dbReference type="NCBI Taxonomy" id="4113"/>
    <lineage>
        <taxon>Eukaryota</taxon>
        <taxon>Viridiplantae</taxon>
        <taxon>Streptophyta</taxon>
        <taxon>Embryophyta</taxon>
        <taxon>Tracheophyta</taxon>
        <taxon>Spermatophyta</taxon>
        <taxon>Magnoliopsida</taxon>
        <taxon>eudicotyledons</taxon>
        <taxon>Gunneridae</taxon>
        <taxon>Pentapetalae</taxon>
        <taxon>asterids</taxon>
        <taxon>lamiids</taxon>
        <taxon>Solanales</taxon>
        <taxon>Solanaceae</taxon>
        <taxon>Solanoideae</taxon>
        <taxon>Solaneae</taxon>
        <taxon>Solanum</taxon>
    </lineage>
</organism>
<reference evidence="2" key="1">
    <citation type="journal article" date="2011" name="Nature">
        <title>Genome sequence and analysis of the tuber crop potato.</title>
        <authorList>
            <consortium name="The Potato Genome Sequencing Consortium"/>
        </authorList>
    </citation>
    <scope>NUCLEOTIDE SEQUENCE [LARGE SCALE GENOMIC DNA]</scope>
    <source>
        <strain evidence="2">cv. DM1-3 516 R44</strain>
    </source>
</reference>
<accession>M1D8F9</accession>
<dbReference type="Proteomes" id="UP000011115">
    <property type="component" value="Unassembled WGS sequence"/>
</dbReference>
<dbReference type="PaxDb" id="4113-PGSC0003DMT400084956"/>
<dbReference type="PANTHER" id="PTHR45752">
    <property type="entry name" value="LEUCINE-RICH REPEAT-CONTAINING"/>
    <property type="match status" value="1"/>
</dbReference>
<evidence type="ECO:0000313" key="1">
    <source>
        <dbReference type="EnsemblPlants" id="PGSC0003DMT400084956"/>
    </source>
</evidence>
<dbReference type="HOGENOM" id="CLU_047899_0_0_1"/>
<dbReference type="Gene3D" id="3.80.10.10">
    <property type="entry name" value="Ribonuclease Inhibitor"/>
    <property type="match status" value="2"/>
</dbReference>
<sequence>MARSQLLYKASANTGEMPNLEHLNLKKCGNLKKVPSSLGYCKKLIYLSLHRCRGLESFPCVNVESLLYLNLEFCHSLEKFPEILGRMKPEGNTIIYYSAPSSSYIARIEFYVKPCSSSQQHCIGMLKGLVNLNVSFCSKLETLPGEIGNLGNLEKLDVSWCSKHESLTEEIGDLDNLEKLKASYTQISQPPFSIVQLNKLIFLSFERQCLEDRVYFVFPQVNGGLLSLHILDLSFCNIIDEGLLENIGSLSSLKELHLSGNNFDHLPGSIAQLVALKTLYLSSCERLTQLPEFLEQLDTISADWSNDLIECLIIASA</sequence>
<dbReference type="SUPFAM" id="SSF52058">
    <property type="entry name" value="L domain-like"/>
    <property type="match status" value="1"/>
</dbReference>
<dbReference type="EnsemblPlants" id="PGSC0003DMT400084956">
    <property type="protein sequence ID" value="PGSC0003DMT400084956"/>
    <property type="gene ID" value="PGSC0003DMG400034527"/>
</dbReference>
<dbReference type="PANTHER" id="PTHR45752:SF195">
    <property type="entry name" value="LEUCINE-RICH REPEAT (LRR) FAMILY PROTEIN-RELATED"/>
    <property type="match status" value="1"/>
</dbReference>
<proteinExistence type="predicted"/>
<dbReference type="Gramene" id="PGSC0003DMT400084956">
    <property type="protein sequence ID" value="PGSC0003DMT400084956"/>
    <property type="gene ID" value="PGSC0003DMG400034527"/>
</dbReference>
<dbReference type="PROSITE" id="PS51450">
    <property type="entry name" value="LRR"/>
    <property type="match status" value="1"/>
</dbReference>
<dbReference type="AlphaFoldDB" id="M1D8F9"/>
<dbReference type="InParanoid" id="M1D8F9"/>
<protein>
    <submittedName>
        <fullName evidence="1">Resistance gene</fullName>
    </submittedName>
</protein>
<dbReference type="Pfam" id="PF13855">
    <property type="entry name" value="LRR_8"/>
    <property type="match status" value="1"/>
</dbReference>
<dbReference type="STRING" id="4113.M1D8F9"/>
<dbReference type="InterPro" id="IPR050715">
    <property type="entry name" value="LRR-SigEffector_domain"/>
</dbReference>
<evidence type="ECO:0000313" key="2">
    <source>
        <dbReference type="Proteomes" id="UP000011115"/>
    </source>
</evidence>
<dbReference type="OMA" id="MELWHLW"/>
<dbReference type="InterPro" id="IPR001611">
    <property type="entry name" value="Leu-rich_rpt"/>
</dbReference>
<reference evidence="1" key="2">
    <citation type="submission" date="2015-06" db="UniProtKB">
        <authorList>
            <consortium name="EnsemblPlants"/>
        </authorList>
    </citation>
    <scope>IDENTIFICATION</scope>
    <source>
        <strain evidence="1">DM1-3 516 R44</strain>
    </source>
</reference>
<keyword evidence="2" id="KW-1185">Reference proteome</keyword>
<dbReference type="InterPro" id="IPR032675">
    <property type="entry name" value="LRR_dom_sf"/>
</dbReference>
<name>M1D8F9_SOLTU</name>